<dbReference type="PANTHER" id="PTHR43364:SF7">
    <property type="entry name" value="NADP-DEPENDENT OXIDOREDUCTASE DOMAIN-CONTAINING PROTEIN-RELATED"/>
    <property type="match status" value="1"/>
</dbReference>
<dbReference type="InterPro" id="IPR023210">
    <property type="entry name" value="NADP_OxRdtase_dom"/>
</dbReference>
<dbReference type="PANTHER" id="PTHR43364">
    <property type="entry name" value="NADH-SPECIFIC METHYLGLYOXAL REDUCTASE-RELATED"/>
    <property type="match status" value="1"/>
</dbReference>
<dbReference type="Pfam" id="PF00248">
    <property type="entry name" value="Aldo_ket_red"/>
    <property type="match status" value="1"/>
</dbReference>
<evidence type="ECO:0000256" key="2">
    <source>
        <dbReference type="ARBA" id="ARBA00038157"/>
    </source>
</evidence>
<dbReference type="OrthoDB" id="48988at2759"/>
<gene>
    <name evidence="4" type="ORF">SCHPADRAFT_903634</name>
</gene>
<name>A0A0H2RX51_9AGAM</name>
<dbReference type="InterPro" id="IPR036812">
    <property type="entry name" value="NAD(P)_OxRdtase_dom_sf"/>
</dbReference>
<feature type="domain" description="NADP-dependent oxidoreductase" evidence="3">
    <location>
        <begin position="31"/>
        <end position="350"/>
    </location>
</feature>
<evidence type="ECO:0000313" key="4">
    <source>
        <dbReference type="EMBL" id="KLO13983.1"/>
    </source>
</evidence>
<dbReference type="Proteomes" id="UP000053477">
    <property type="component" value="Unassembled WGS sequence"/>
</dbReference>
<dbReference type="AlphaFoldDB" id="A0A0H2RX51"/>
<dbReference type="EMBL" id="KQ085950">
    <property type="protein sequence ID" value="KLO13983.1"/>
    <property type="molecule type" value="Genomic_DNA"/>
</dbReference>
<dbReference type="Gene3D" id="3.20.20.100">
    <property type="entry name" value="NADP-dependent oxidoreductase domain"/>
    <property type="match status" value="1"/>
</dbReference>
<dbReference type="STRING" id="27342.A0A0H2RX51"/>
<keyword evidence="5" id="KW-1185">Reference proteome</keyword>
<reference evidence="4 5" key="1">
    <citation type="submission" date="2015-04" db="EMBL/GenBank/DDBJ databases">
        <title>Complete genome sequence of Schizopora paradoxa KUC8140, a cosmopolitan wood degrader in East Asia.</title>
        <authorList>
            <consortium name="DOE Joint Genome Institute"/>
            <person name="Min B."/>
            <person name="Park H."/>
            <person name="Jang Y."/>
            <person name="Kim J.-J."/>
            <person name="Kim K.H."/>
            <person name="Pangilinan J."/>
            <person name="Lipzen A."/>
            <person name="Riley R."/>
            <person name="Grigoriev I.V."/>
            <person name="Spatafora J.W."/>
            <person name="Choi I.-G."/>
        </authorList>
    </citation>
    <scope>NUCLEOTIDE SEQUENCE [LARGE SCALE GENOMIC DNA]</scope>
    <source>
        <strain evidence="4 5">KUC8140</strain>
    </source>
</reference>
<dbReference type="SUPFAM" id="SSF51430">
    <property type="entry name" value="NAD(P)-linked oxidoreductase"/>
    <property type="match status" value="1"/>
</dbReference>
<evidence type="ECO:0000313" key="5">
    <source>
        <dbReference type="Proteomes" id="UP000053477"/>
    </source>
</evidence>
<comment type="similarity">
    <text evidence="2">Belongs to the aldo/keto reductase family. Aldo/keto reductase 2 subfamily.</text>
</comment>
<organism evidence="4 5">
    <name type="scientific">Schizopora paradoxa</name>
    <dbReference type="NCBI Taxonomy" id="27342"/>
    <lineage>
        <taxon>Eukaryota</taxon>
        <taxon>Fungi</taxon>
        <taxon>Dikarya</taxon>
        <taxon>Basidiomycota</taxon>
        <taxon>Agaricomycotina</taxon>
        <taxon>Agaricomycetes</taxon>
        <taxon>Hymenochaetales</taxon>
        <taxon>Schizoporaceae</taxon>
        <taxon>Schizopora</taxon>
    </lineage>
</organism>
<keyword evidence="1" id="KW-0521">NADP</keyword>
<sequence length="391" mass="43510">MSQLWKPAPEPESPLARYRQLSPLAGVHVSPLCLGAMSIGDKWEKLGMGAMDKESSFKLLDAFFDAGGNFIDTANNYQDESSEEFIGEWAEKRGIRDQLVIATKYTTIFKRADPNVTVKVNYTGNHLKSMHVSVEASLKKLRTSYIDILYVHWWDFNTSVEEVMNGLDNLVKAGKVLYLGVSDTPAWVVAQANQYAKDHGKSPFVLYQGAWNVMARSFERDIIPMARSLGLALAPWNVIGGGRLRTDAEEERRRQTGEKGRMISRPNWERTEDETKMARALEKVADEVAQAQGKKAGDVSISAVCIAYVMQKTPFVFPIIGGRKIEHLQQNVEGLKIALTDAQIKELEETLPFDPGFPNTMIGDGSKTNALLGAAAYFDKMPLLPAIRPPQ</sequence>
<dbReference type="InParanoid" id="A0A0H2RX51"/>
<evidence type="ECO:0000259" key="3">
    <source>
        <dbReference type="Pfam" id="PF00248"/>
    </source>
</evidence>
<protein>
    <submittedName>
        <fullName evidence="4">Aldo/keto reductase</fullName>
    </submittedName>
</protein>
<dbReference type="InterPro" id="IPR050523">
    <property type="entry name" value="AKR_Detox_Biosynth"/>
</dbReference>
<evidence type="ECO:0000256" key="1">
    <source>
        <dbReference type="ARBA" id="ARBA00022857"/>
    </source>
</evidence>
<proteinExistence type="inferred from homology"/>
<accession>A0A0H2RX51</accession>